<organism evidence="1">
    <name type="scientific">Ooceraea biroi</name>
    <name type="common">Clonal raider ant</name>
    <name type="synonym">Cerapachys biroi</name>
    <dbReference type="NCBI Taxonomy" id="2015173"/>
    <lineage>
        <taxon>Eukaryota</taxon>
        <taxon>Metazoa</taxon>
        <taxon>Ecdysozoa</taxon>
        <taxon>Arthropoda</taxon>
        <taxon>Hexapoda</taxon>
        <taxon>Insecta</taxon>
        <taxon>Pterygota</taxon>
        <taxon>Neoptera</taxon>
        <taxon>Endopterygota</taxon>
        <taxon>Hymenoptera</taxon>
        <taxon>Apocrita</taxon>
        <taxon>Aculeata</taxon>
        <taxon>Formicoidea</taxon>
        <taxon>Formicidae</taxon>
        <taxon>Dorylinae</taxon>
        <taxon>Ooceraea</taxon>
    </lineage>
</organism>
<accession>A0A3L8DDS6</accession>
<sequence>MVPVQCRGVYLCVLIYMVSFRRAGKKAPSVSSKVDQMTIALRVADVIGFWNSSSPYFPTSKNAYVVFMLDQGWPVCRQLDEKVSLCVRTCRAGQLSRRQKPNSFKRLLNARMYV</sequence>
<dbReference type="AlphaFoldDB" id="A0A3L8DDS6"/>
<proteinExistence type="predicted"/>
<gene>
    <name evidence="1" type="ORF">DMN91_008974</name>
</gene>
<reference evidence="1" key="1">
    <citation type="journal article" date="2018" name="Genome Res.">
        <title>The genomic architecture and molecular evolution of ant odorant receptors.</title>
        <authorList>
            <person name="McKenzie S.K."/>
            <person name="Kronauer D.J.C."/>
        </authorList>
    </citation>
    <scope>NUCLEOTIDE SEQUENCE [LARGE SCALE GENOMIC DNA]</scope>
    <source>
        <strain evidence="1">Clonal line C1</strain>
    </source>
</reference>
<dbReference type="EMBL" id="QOIP01000009">
    <property type="protein sequence ID" value="RLU18617.1"/>
    <property type="molecule type" value="Genomic_DNA"/>
</dbReference>
<reference evidence="1" key="2">
    <citation type="submission" date="2018-07" db="EMBL/GenBank/DDBJ databases">
        <authorList>
            <person name="Mckenzie S.K."/>
            <person name="Kronauer D.J.C."/>
        </authorList>
    </citation>
    <scope>NUCLEOTIDE SEQUENCE</scope>
    <source>
        <strain evidence="1">Clonal line C1</strain>
    </source>
</reference>
<protein>
    <submittedName>
        <fullName evidence="1">Uncharacterized protein</fullName>
    </submittedName>
</protein>
<name>A0A3L8DDS6_OOCBI</name>
<comment type="caution">
    <text evidence="1">The sequence shown here is derived from an EMBL/GenBank/DDBJ whole genome shotgun (WGS) entry which is preliminary data.</text>
</comment>
<dbReference type="Proteomes" id="UP000279307">
    <property type="component" value="Chromosome 9"/>
</dbReference>
<evidence type="ECO:0000313" key="1">
    <source>
        <dbReference type="EMBL" id="RLU18617.1"/>
    </source>
</evidence>